<evidence type="ECO:0000313" key="4">
    <source>
        <dbReference type="Proteomes" id="UP001214441"/>
    </source>
</evidence>
<sequence length="146" mass="15660">MTHIRRTYRTRCLVAGLLTAGLVGAGATAAAVTGPQDPEPAPAGASVEASTDSRPVVKTHHATADHKVVRPWQEFRIHGRVTGIRPGTPVVLQQKQGGVWRSLPAKTAVNRDSTYSLRVKLGLKGKNELRLVADRTVSNTLVVTVR</sequence>
<evidence type="ECO:0000256" key="1">
    <source>
        <dbReference type="SAM" id="MobiDB-lite"/>
    </source>
</evidence>
<gene>
    <name evidence="3" type="ORF">NMN56_021835</name>
</gene>
<evidence type="ECO:0008006" key="5">
    <source>
        <dbReference type="Google" id="ProtNLM"/>
    </source>
</evidence>
<keyword evidence="4" id="KW-1185">Reference proteome</keyword>
<protein>
    <recommendedName>
        <fullName evidence="5">Secreted protein</fullName>
    </recommendedName>
</protein>
<comment type="caution">
    <text evidence="3">The sequence shown here is derived from an EMBL/GenBank/DDBJ whole genome shotgun (WGS) entry which is preliminary data.</text>
</comment>
<organism evidence="3 4">
    <name type="scientific">Streptomyces iconiensis</name>
    <dbReference type="NCBI Taxonomy" id="1384038"/>
    <lineage>
        <taxon>Bacteria</taxon>
        <taxon>Bacillati</taxon>
        <taxon>Actinomycetota</taxon>
        <taxon>Actinomycetes</taxon>
        <taxon>Kitasatosporales</taxon>
        <taxon>Streptomycetaceae</taxon>
        <taxon>Streptomyces</taxon>
    </lineage>
</organism>
<reference evidence="3 4" key="1">
    <citation type="submission" date="2023-05" db="EMBL/GenBank/DDBJ databases">
        <title>Streptantibioticus silvisoli sp. nov., acidotolerant actinomycetes 1 from pine litter.</title>
        <authorList>
            <person name="Swiecimska M."/>
            <person name="Golinska P."/>
            <person name="Sangal V."/>
            <person name="Wachnowicz B."/>
            <person name="Goodfellow M."/>
        </authorList>
    </citation>
    <scope>NUCLEOTIDE SEQUENCE [LARGE SCALE GENOMIC DNA]</scope>
    <source>
        <strain evidence="3 4">DSM 42109</strain>
    </source>
</reference>
<proteinExistence type="predicted"/>
<feature type="signal peptide" evidence="2">
    <location>
        <begin position="1"/>
        <end position="25"/>
    </location>
</feature>
<evidence type="ECO:0000313" key="3">
    <source>
        <dbReference type="EMBL" id="MDJ1134555.1"/>
    </source>
</evidence>
<feature type="chain" id="PRO_5045137392" description="Secreted protein" evidence="2">
    <location>
        <begin position="26"/>
        <end position="146"/>
    </location>
</feature>
<feature type="region of interest" description="Disordered" evidence="1">
    <location>
        <begin position="33"/>
        <end position="53"/>
    </location>
</feature>
<dbReference type="EMBL" id="JANCPR020000021">
    <property type="protein sequence ID" value="MDJ1134555.1"/>
    <property type="molecule type" value="Genomic_DNA"/>
</dbReference>
<name>A0ABT6ZZP9_9ACTN</name>
<evidence type="ECO:0000256" key="2">
    <source>
        <dbReference type="SAM" id="SignalP"/>
    </source>
</evidence>
<dbReference type="RefSeq" id="WP_274042075.1">
    <property type="nucleotide sequence ID" value="NZ_JANCPR020000021.1"/>
</dbReference>
<accession>A0ABT6ZZP9</accession>
<keyword evidence="2" id="KW-0732">Signal</keyword>
<dbReference type="Proteomes" id="UP001214441">
    <property type="component" value="Unassembled WGS sequence"/>
</dbReference>